<feature type="domain" description="NlpC/P60" evidence="7">
    <location>
        <begin position="188"/>
        <end position="319"/>
    </location>
</feature>
<dbReference type="Pfam" id="PF00877">
    <property type="entry name" value="NLPC_P60"/>
    <property type="match status" value="1"/>
</dbReference>
<protein>
    <submittedName>
        <fullName evidence="8">Uncharacterized protein</fullName>
    </submittedName>
</protein>
<dbReference type="GO" id="GO:0006508">
    <property type="term" value="P:proteolysis"/>
    <property type="evidence" value="ECO:0007669"/>
    <property type="project" value="UniProtKB-KW"/>
</dbReference>
<feature type="signal peptide" evidence="5">
    <location>
        <begin position="1"/>
        <end position="19"/>
    </location>
</feature>
<evidence type="ECO:0000259" key="7">
    <source>
        <dbReference type="PROSITE" id="PS51935"/>
    </source>
</evidence>
<evidence type="ECO:0000313" key="9">
    <source>
        <dbReference type="Proteomes" id="UP000220691"/>
    </source>
</evidence>
<keyword evidence="2" id="KW-0645">Protease</keyword>
<evidence type="ECO:0000256" key="4">
    <source>
        <dbReference type="ARBA" id="ARBA00022807"/>
    </source>
</evidence>
<dbReference type="SUPFAM" id="SSF54001">
    <property type="entry name" value="Cysteine proteinases"/>
    <property type="match status" value="1"/>
</dbReference>
<dbReference type="AlphaFoldDB" id="A0A9X6UC28"/>
<dbReference type="InterPro" id="IPR000064">
    <property type="entry name" value="NLP_P60_dom"/>
</dbReference>
<evidence type="ECO:0000256" key="3">
    <source>
        <dbReference type="ARBA" id="ARBA00022801"/>
    </source>
</evidence>
<organism evidence="8 9">
    <name type="scientific">Bacillus cereus</name>
    <dbReference type="NCBI Taxonomy" id="1396"/>
    <lineage>
        <taxon>Bacteria</taxon>
        <taxon>Bacillati</taxon>
        <taxon>Bacillota</taxon>
        <taxon>Bacilli</taxon>
        <taxon>Bacillales</taxon>
        <taxon>Bacillaceae</taxon>
        <taxon>Bacillus</taxon>
        <taxon>Bacillus cereus group</taxon>
    </lineage>
</organism>
<dbReference type="EMBL" id="NUAN01000072">
    <property type="protein sequence ID" value="PEN97666.1"/>
    <property type="molecule type" value="Genomic_DNA"/>
</dbReference>
<keyword evidence="4" id="KW-0788">Thiol protease</keyword>
<comment type="caution">
    <text evidence="8">The sequence shown here is derived from an EMBL/GenBank/DDBJ whole genome shotgun (WGS) entry which is preliminary data.</text>
</comment>
<sequence>MKKILASMAITAVSVGTFADVTPAATSIASKKQKLPVVKKTDALSKIKYNDADRYVSKKYTLVDIVKVNTPMLNVREGSSVSSDRCGQVREGDKLQVIGETNGWYKIKYNGADRYVSKEYTLVDIVKVNTSVLNVREGSSVSSGRCGQVREGDKLQVIGETNGWHKIKYNNQKPGSSNRLDYKQSSRVATTSELSEVGKNLIGRSIYRFGGGRTQSDIEKGIFDCSSFVHWAFKQVGINVGPLDSTSTEVLKNMGIKVPPKDMRKGDVIFFDTYKKDGHIGIVIDKNTFIGCQTNKGVSIENLNNDYWKKTFAGHVRRL</sequence>
<gene>
    <name evidence="8" type="ORF">CN553_12795</name>
</gene>
<keyword evidence="5" id="KW-0732">Signal</keyword>
<evidence type="ECO:0000313" key="8">
    <source>
        <dbReference type="EMBL" id="PEN97666.1"/>
    </source>
</evidence>
<comment type="similarity">
    <text evidence="1">Belongs to the peptidase C40 family.</text>
</comment>
<feature type="domain" description="SH3b" evidence="6">
    <location>
        <begin position="117"/>
        <end position="192"/>
    </location>
</feature>
<dbReference type="Gene3D" id="3.90.1720.10">
    <property type="entry name" value="endopeptidase domain like (from Nostoc punctiforme)"/>
    <property type="match status" value="1"/>
</dbReference>
<dbReference type="PROSITE" id="PS51781">
    <property type="entry name" value="SH3B"/>
    <property type="match status" value="1"/>
</dbReference>
<dbReference type="PANTHER" id="PTHR47053:SF1">
    <property type="entry name" value="MUREIN DD-ENDOPEPTIDASE MEPH-RELATED"/>
    <property type="match status" value="1"/>
</dbReference>
<dbReference type="PROSITE" id="PS51935">
    <property type="entry name" value="NLPC_P60"/>
    <property type="match status" value="1"/>
</dbReference>
<dbReference type="Pfam" id="PF08239">
    <property type="entry name" value="SH3_3"/>
    <property type="match status" value="2"/>
</dbReference>
<dbReference type="PANTHER" id="PTHR47053">
    <property type="entry name" value="MUREIN DD-ENDOPEPTIDASE MEPH-RELATED"/>
    <property type="match status" value="1"/>
</dbReference>
<dbReference type="GO" id="GO:0008234">
    <property type="term" value="F:cysteine-type peptidase activity"/>
    <property type="evidence" value="ECO:0007669"/>
    <property type="project" value="UniProtKB-KW"/>
</dbReference>
<evidence type="ECO:0000256" key="5">
    <source>
        <dbReference type="SAM" id="SignalP"/>
    </source>
</evidence>
<dbReference type="SMART" id="SM00287">
    <property type="entry name" value="SH3b"/>
    <property type="match status" value="2"/>
</dbReference>
<reference evidence="8 9" key="1">
    <citation type="submission" date="2017-09" db="EMBL/GenBank/DDBJ databases">
        <title>Large-scale bioinformatics analysis of Bacillus genomes uncovers conserved roles of natural products in bacterial physiology.</title>
        <authorList>
            <consortium name="Agbiome Team Llc"/>
            <person name="Bleich R.M."/>
            <person name="Kirk G.J."/>
            <person name="Santa Maria K.C."/>
            <person name="Allen S.E."/>
            <person name="Farag S."/>
            <person name="Shank E.A."/>
            <person name="Bowers A."/>
        </authorList>
    </citation>
    <scope>NUCLEOTIDE SEQUENCE [LARGE SCALE GENOMIC DNA]</scope>
    <source>
        <strain evidence="8 9">AFS027647</strain>
    </source>
</reference>
<dbReference type="InterPro" id="IPR003646">
    <property type="entry name" value="SH3-like_bac-type"/>
</dbReference>
<dbReference type="Gene3D" id="2.30.30.40">
    <property type="entry name" value="SH3 Domains"/>
    <property type="match status" value="2"/>
</dbReference>
<proteinExistence type="inferred from homology"/>
<evidence type="ECO:0000256" key="2">
    <source>
        <dbReference type="ARBA" id="ARBA00022670"/>
    </source>
</evidence>
<evidence type="ECO:0000259" key="6">
    <source>
        <dbReference type="PROSITE" id="PS51781"/>
    </source>
</evidence>
<dbReference type="InterPro" id="IPR038765">
    <property type="entry name" value="Papain-like_cys_pep_sf"/>
</dbReference>
<dbReference type="InterPro" id="IPR051202">
    <property type="entry name" value="Peptidase_C40"/>
</dbReference>
<feature type="chain" id="PRO_5040961102" evidence="5">
    <location>
        <begin position="20"/>
        <end position="319"/>
    </location>
</feature>
<name>A0A9X6UC28_BACCE</name>
<keyword evidence="3" id="KW-0378">Hydrolase</keyword>
<dbReference type="Proteomes" id="UP000220691">
    <property type="component" value="Unassembled WGS sequence"/>
</dbReference>
<evidence type="ECO:0000256" key="1">
    <source>
        <dbReference type="ARBA" id="ARBA00007074"/>
    </source>
</evidence>
<accession>A0A9X6UC28</accession>